<feature type="transmembrane region" description="Helical" evidence="8">
    <location>
        <begin position="7"/>
        <end position="26"/>
    </location>
</feature>
<dbReference type="InterPro" id="IPR038770">
    <property type="entry name" value="Na+/solute_symporter_sf"/>
</dbReference>
<name>A0A1M4N535_9RHOB</name>
<evidence type="ECO:0000256" key="6">
    <source>
        <dbReference type="ARBA" id="ARBA00022989"/>
    </source>
</evidence>
<feature type="transmembrane region" description="Helical" evidence="8">
    <location>
        <begin position="285"/>
        <end position="305"/>
    </location>
</feature>
<dbReference type="AlphaFoldDB" id="A0A1M4N535"/>
<proteinExistence type="inferred from homology"/>
<evidence type="ECO:0000256" key="8">
    <source>
        <dbReference type="SAM" id="Phobius"/>
    </source>
</evidence>
<keyword evidence="5 8" id="KW-0812">Transmembrane</keyword>
<dbReference type="Proteomes" id="UP000184085">
    <property type="component" value="Unassembled WGS sequence"/>
</dbReference>
<evidence type="ECO:0000313" key="9">
    <source>
        <dbReference type="EMBL" id="SCM68186.1"/>
    </source>
</evidence>
<dbReference type="Pfam" id="PF03547">
    <property type="entry name" value="Mem_trans"/>
    <property type="match status" value="1"/>
</dbReference>
<keyword evidence="7 8" id="KW-0472">Membrane</keyword>
<dbReference type="GO" id="GO:0005886">
    <property type="term" value="C:plasma membrane"/>
    <property type="evidence" value="ECO:0007669"/>
    <property type="project" value="UniProtKB-SubCell"/>
</dbReference>
<evidence type="ECO:0000256" key="4">
    <source>
        <dbReference type="ARBA" id="ARBA00022475"/>
    </source>
</evidence>
<feature type="transmembrane region" description="Helical" evidence="8">
    <location>
        <begin position="167"/>
        <end position="187"/>
    </location>
</feature>
<evidence type="ECO:0000256" key="5">
    <source>
        <dbReference type="ARBA" id="ARBA00022692"/>
    </source>
</evidence>
<keyword evidence="6 8" id="KW-1133">Transmembrane helix</keyword>
<gene>
    <name evidence="9" type="ORF">KARMA_2400</name>
</gene>
<dbReference type="GO" id="GO:0055085">
    <property type="term" value="P:transmembrane transport"/>
    <property type="evidence" value="ECO:0007669"/>
    <property type="project" value="InterPro"/>
</dbReference>
<protein>
    <submittedName>
        <fullName evidence="9">Malonate transporter</fullName>
    </submittedName>
</protein>
<keyword evidence="10" id="KW-1185">Reference proteome</keyword>
<evidence type="ECO:0000256" key="2">
    <source>
        <dbReference type="ARBA" id="ARBA00010145"/>
    </source>
</evidence>
<dbReference type="PANTHER" id="PTHR36838:SF3">
    <property type="entry name" value="TRANSPORTER AUXIN EFFLUX CARRIER EC FAMILY"/>
    <property type="match status" value="1"/>
</dbReference>
<reference evidence="10" key="1">
    <citation type="submission" date="2016-09" db="EMBL/GenBank/DDBJ databases">
        <authorList>
            <person name="Wibberg D."/>
        </authorList>
    </citation>
    <scope>NUCLEOTIDE SEQUENCE [LARGE SCALE GENOMIC DNA]</scope>
</reference>
<evidence type="ECO:0000256" key="1">
    <source>
        <dbReference type="ARBA" id="ARBA00004651"/>
    </source>
</evidence>
<comment type="similarity">
    <text evidence="2">Belongs to the auxin efflux carrier (TC 2.A.69) family.</text>
</comment>
<keyword evidence="4" id="KW-1003">Cell membrane</keyword>
<dbReference type="Gene3D" id="1.20.1530.20">
    <property type="match status" value="1"/>
</dbReference>
<feature type="transmembrane region" description="Helical" evidence="8">
    <location>
        <begin position="259"/>
        <end position="276"/>
    </location>
</feature>
<evidence type="ECO:0000256" key="7">
    <source>
        <dbReference type="ARBA" id="ARBA00023136"/>
    </source>
</evidence>
<dbReference type="InterPro" id="IPR004776">
    <property type="entry name" value="Mem_transp_PIN-like"/>
</dbReference>
<comment type="subcellular location">
    <subcellularLocation>
        <location evidence="1">Cell membrane</location>
        <topology evidence="1">Multi-pass membrane protein</topology>
    </subcellularLocation>
</comment>
<feature type="transmembrane region" description="Helical" evidence="8">
    <location>
        <begin position="199"/>
        <end position="216"/>
    </location>
</feature>
<accession>A0A1M4N535</accession>
<feature type="transmembrane region" description="Helical" evidence="8">
    <location>
        <begin position="127"/>
        <end position="146"/>
    </location>
</feature>
<feature type="transmembrane region" description="Helical" evidence="8">
    <location>
        <begin position="228"/>
        <end position="247"/>
    </location>
</feature>
<evidence type="ECO:0000313" key="10">
    <source>
        <dbReference type="Proteomes" id="UP000184085"/>
    </source>
</evidence>
<evidence type="ECO:0000256" key="3">
    <source>
        <dbReference type="ARBA" id="ARBA00022448"/>
    </source>
</evidence>
<feature type="transmembrane region" description="Helical" evidence="8">
    <location>
        <begin position="63"/>
        <end position="84"/>
    </location>
</feature>
<organism evidence="9 10">
    <name type="scientific">Donghicola eburneus</name>
    <dbReference type="NCBI Taxonomy" id="393278"/>
    <lineage>
        <taxon>Bacteria</taxon>
        <taxon>Pseudomonadati</taxon>
        <taxon>Pseudomonadota</taxon>
        <taxon>Alphaproteobacteria</taxon>
        <taxon>Rhodobacterales</taxon>
        <taxon>Roseobacteraceae</taxon>
        <taxon>Donghicola</taxon>
    </lineage>
</organism>
<keyword evidence="3" id="KW-0813">Transport</keyword>
<feature type="transmembrane region" description="Helical" evidence="8">
    <location>
        <begin position="96"/>
        <end position="115"/>
    </location>
</feature>
<dbReference type="PANTHER" id="PTHR36838">
    <property type="entry name" value="AUXIN EFFLUX CARRIER FAMILY PROTEIN"/>
    <property type="match status" value="1"/>
</dbReference>
<dbReference type="EMBL" id="FMJB01000055">
    <property type="protein sequence ID" value="SCM68186.1"/>
    <property type="molecule type" value="Genomic_DNA"/>
</dbReference>
<dbReference type="RefSeq" id="WP_072706829.1">
    <property type="nucleotide sequence ID" value="NZ_FMJB01000055.1"/>
</dbReference>
<sequence length="309" mass="33397">MQILLEVIVPVFIVIGFGYLVTWRKLFSDSAVDGVMRFAQNFAVPCLLFRGISQLDLKANFDFSLLSSFYGGAVGGFILGLLVARYVFKRDWEDSVAIGFCCLFSNSLLLGIPITERAYGEAALTNNYAIIAMHSPFCYGLGITAMEIARAQGAGPAVIAPKVLKAMFRNPLILGISTGLVVNLTGLTLPTPLNDAIDMMIRSAIPVALFGLGGVLYRYRPEGDLKTIAFVCFVSLVVHPSISWTLGHMQNLNVDQTRSLILTASMAPGVNAYLFANMYGRARRVAASAVLLATAGSIITVWGWLSILP</sequence>